<evidence type="ECO:0000256" key="3">
    <source>
        <dbReference type="ARBA" id="ARBA00010617"/>
    </source>
</evidence>
<feature type="transmembrane region" description="Helical" evidence="9">
    <location>
        <begin position="20"/>
        <end position="36"/>
    </location>
</feature>
<dbReference type="Proteomes" id="UP000717328">
    <property type="component" value="Unassembled WGS sequence"/>
</dbReference>
<dbReference type="PRINTS" id="PR00463">
    <property type="entry name" value="EP450I"/>
</dbReference>
<dbReference type="Gene3D" id="1.10.630.10">
    <property type="entry name" value="Cytochrome P450"/>
    <property type="match status" value="1"/>
</dbReference>
<sequence length="422" mass="47354">MNSKATIPETLSILKIGLDFQTGVYASFAIVLYLYLKHRKNASRLPLPPGPKKLPLVGNLLDMPKSYEWLTFQKWAQELGSDIIHLNMAGTSIVVLDSEEAANDLLEKRSSLYSSRARMPMVNELMGWSFNLGSMPYGDSWREHRRCITREFHPNAAARFQPHVHKATHGLLRRLLDEHDDVLDSLRQMAGETIMSVAYGLDVQEKEDPYILAAQRGTGPLTAAAVPGAFLVDALPILKYVPEWMPFAGFQRKAKEWRKCADTMLNLPYDAAMRNIKAGEYTPSFLSYSLENIDEKGDAAHQNFVIKNTAGSMFIAGSDTTVSAIGTCILGLLSNPEAFKKAREEIDRVIGTERLPNFKDEESLPYITAVMKEGLRWRVVGPISQTIPITHKLFAKYHYQVSHIILKLKMSIEATGSLRVRS</sequence>
<evidence type="ECO:0000313" key="11">
    <source>
        <dbReference type="Proteomes" id="UP000717328"/>
    </source>
</evidence>
<evidence type="ECO:0000256" key="7">
    <source>
        <dbReference type="ARBA" id="ARBA00023004"/>
    </source>
</evidence>
<evidence type="ECO:0000256" key="1">
    <source>
        <dbReference type="ARBA" id="ARBA00001971"/>
    </source>
</evidence>
<protein>
    <recommendedName>
        <fullName evidence="12">Cytochrome P450</fullName>
    </recommendedName>
</protein>
<keyword evidence="9" id="KW-1133">Transmembrane helix</keyword>
<keyword evidence="7" id="KW-0408">Iron</keyword>
<keyword evidence="6" id="KW-0560">Oxidoreductase</keyword>
<dbReference type="PANTHER" id="PTHR46300">
    <property type="entry name" value="P450, PUTATIVE (EUROFUNG)-RELATED-RELATED"/>
    <property type="match status" value="1"/>
</dbReference>
<comment type="cofactor">
    <cofactor evidence="1">
        <name>heme</name>
        <dbReference type="ChEBI" id="CHEBI:30413"/>
    </cofactor>
</comment>
<evidence type="ECO:0000256" key="4">
    <source>
        <dbReference type="ARBA" id="ARBA00022617"/>
    </source>
</evidence>
<dbReference type="InterPro" id="IPR036396">
    <property type="entry name" value="Cyt_P450_sf"/>
</dbReference>
<dbReference type="Pfam" id="PF00067">
    <property type="entry name" value="p450"/>
    <property type="match status" value="1"/>
</dbReference>
<keyword evidence="11" id="KW-1185">Reference proteome</keyword>
<dbReference type="InterPro" id="IPR002401">
    <property type="entry name" value="Cyt_P450_E_grp-I"/>
</dbReference>
<keyword evidence="9" id="KW-0472">Membrane</keyword>
<evidence type="ECO:0000256" key="9">
    <source>
        <dbReference type="SAM" id="Phobius"/>
    </source>
</evidence>
<reference evidence="10" key="2">
    <citation type="submission" date="2021-10" db="EMBL/GenBank/DDBJ databases">
        <title>Phylogenomics reveals ancestral predisposition of the termite-cultivated fungus Termitomyces towards a domesticated lifestyle.</title>
        <authorList>
            <person name="Auxier B."/>
            <person name="Grum-Grzhimaylo A."/>
            <person name="Cardenas M.E."/>
            <person name="Lodge J.D."/>
            <person name="Laessoe T."/>
            <person name="Pedersen O."/>
            <person name="Smith M.E."/>
            <person name="Kuyper T.W."/>
            <person name="Franco-Molano E.A."/>
            <person name="Baroni T.J."/>
            <person name="Aanen D.K."/>
        </authorList>
    </citation>
    <scope>NUCLEOTIDE SEQUENCE</scope>
    <source>
        <strain evidence="10">D49</strain>
    </source>
</reference>
<evidence type="ECO:0000256" key="6">
    <source>
        <dbReference type="ARBA" id="ARBA00023002"/>
    </source>
</evidence>
<comment type="similarity">
    <text evidence="3">Belongs to the cytochrome P450 family.</text>
</comment>
<evidence type="ECO:0000256" key="5">
    <source>
        <dbReference type="ARBA" id="ARBA00022723"/>
    </source>
</evidence>
<proteinExistence type="inferred from homology"/>
<dbReference type="SUPFAM" id="SSF48264">
    <property type="entry name" value="Cytochrome P450"/>
    <property type="match status" value="1"/>
</dbReference>
<comment type="pathway">
    <text evidence="2">Secondary metabolite biosynthesis.</text>
</comment>
<evidence type="ECO:0000313" key="10">
    <source>
        <dbReference type="EMBL" id="KAG5638039.1"/>
    </source>
</evidence>
<dbReference type="GO" id="GO:0004497">
    <property type="term" value="F:monooxygenase activity"/>
    <property type="evidence" value="ECO:0007669"/>
    <property type="project" value="UniProtKB-KW"/>
</dbReference>
<organism evidence="10 11">
    <name type="scientific">Sphagnurus paluster</name>
    <dbReference type="NCBI Taxonomy" id="117069"/>
    <lineage>
        <taxon>Eukaryota</taxon>
        <taxon>Fungi</taxon>
        <taxon>Dikarya</taxon>
        <taxon>Basidiomycota</taxon>
        <taxon>Agaricomycotina</taxon>
        <taxon>Agaricomycetes</taxon>
        <taxon>Agaricomycetidae</taxon>
        <taxon>Agaricales</taxon>
        <taxon>Tricholomatineae</taxon>
        <taxon>Lyophyllaceae</taxon>
        <taxon>Sphagnurus</taxon>
    </lineage>
</organism>
<keyword evidence="9" id="KW-0812">Transmembrane</keyword>
<dbReference type="InterPro" id="IPR050364">
    <property type="entry name" value="Cytochrome_P450_fung"/>
</dbReference>
<keyword evidence="5" id="KW-0479">Metal-binding</keyword>
<name>A0A9P7K6E5_9AGAR</name>
<dbReference type="GO" id="GO:0020037">
    <property type="term" value="F:heme binding"/>
    <property type="evidence" value="ECO:0007669"/>
    <property type="project" value="InterPro"/>
</dbReference>
<keyword evidence="8" id="KW-0503">Monooxygenase</keyword>
<evidence type="ECO:0000256" key="8">
    <source>
        <dbReference type="ARBA" id="ARBA00023033"/>
    </source>
</evidence>
<dbReference type="GO" id="GO:0016705">
    <property type="term" value="F:oxidoreductase activity, acting on paired donors, with incorporation or reduction of molecular oxygen"/>
    <property type="evidence" value="ECO:0007669"/>
    <property type="project" value="InterPro"/>
</dbReference>
<dbReference type="InterPro" id="IPR001128">
    <property type="entry name" value="Cyt_P450"/>
</dbReference>
<evidence type="ECO:0008006" key="12">
    <source>
        <dbReference type="Google" id="ProtNLM"/>
    </source>
</evidence>
<accession>A0A9P7K6E5</accession>
<evidence type="ECO:0000256" key="2">
    <source>
        <dbReference type="ARBA" id="ARBA00005179"/>
    </source>
</evidence>
<dbReference type="PANTHER" id="PTHR46300:SF7">
    <property type="entry name" value="P450, PUTATIVE (EUROFUNG)-RELATED"/>
    <property type="match status" value="1"/>
</dbReference>
<dbReference type="AlphaFoldDB" id="A0A9P7K6E5"/>
<dbReference type="EMBL" id="JABCKI010005786">
    <property type="protein sequence ID" value="KAG5638039.1"/>
    <property type="molecule type" value="Genomic_DNA"/>
</dbReference>
<gene>
    <name evidence="10" type="ORF">H0H81_002159</name>
</gene>
<comment type="caution">
    <text evidence="10">The sequence shown here is derived from an EMBL/GenBank/DDBJ whole genome shotgun (WGS) entry which is preliminary data.</text>
</comment>
<dbReference type="OrthoDB" id="2789670at2759"/>
<reference evidence="10" key="1">
    <citation type="submission" date="2021-02" db="EMBL/GenBank/DDBJ databases">
        <authorList>
            <person name="Nieuwenhuis M."/>
            <person name="Van De Peppel L.J.J."/>
        </authorList>
    </citation>
    <scope>NUCLEOTIDE SEQUENCE</scope>
    <source>
        <strain evidence="10">D49</strain>
    </source>
</reference>
<dbReference type="GO" id="GO:0005506">
    <property type="term" value="F:iron ion binding"/>
    <property type="evidence" value="ECO:0007669"/>
    <property type="project" value="InterPro"/>
</dbReference>
<keyword evidence="4" id="KW-0349">Heme</keyword>